<dbReference type="KEGG" id="nkf:Nkreftii_002105"/>
<dbReference type="InterPro" id="IPR029057">
    <property type="entry name" value="PRTase-like"/>
</dbReference>
<evidence type="ECO:0000256" key="1">
    <source>
        <dbReference type="ARBA" id="ARBA00008007"/>
    </source>
</evidence>
<dbReference type="AlphaFoldDB" id="A0A7S8FEH5"/>
<dbReference type="Pfam" id="PF18912">
    <property type="entry name" value="DZR_2"/>
    <property type="match status" value="1"/>
</dbReference>
<sequence length="271" mass="30495">MANRLLEWMPGCLRRTIRFVLPAHCSICGFLLTDDPTPHFCAGCWSTIALMPAARCSRCDRPFLSVIATAYSPNHVCHTCVQHPPSYTRAWTLYPYTTPLREAICLFKYRGKVSLAAPLANLMVERLPLLQRVSVIIPVPLHSERLRQREFNQSLLLADQIGRVLGIPVLPSNLIRTTPSLAQTSLSRKHRLKNLRGAFAVRYPDKIRKQRILLIDDVFTTGTTVNECAKSLRKAGSSDVLVLTLGRTLDPDLVPDRIHAQPQSHWEPFGV</sequence>
<name>A0A7S8FEH5_9BACT</name>
<gene>
    <name evidence="3" type="ORF">Nkreftii_002105</name>
</gene>
<dbReference type="InterPro" id="IPR044005">
    <property type="entry name" value="DZR_2"/>
</dbReference>
<organism evidence="3 4">
    <name type="scientific">Candidatus Nitrospira kreftii</name>
    <dbReference type="NCBI Taxonomy" id="2652173"/>
    <lineage>
        <taxon>Bacteria</taxon>
        <taxon>Pseudomonadati</taxon>
        <taxon>Nitrospirota</taxon>
        <taxon>Nitrospiria</taxon>
        <taxon>Nitrospirales</taxon>
        <taxon>Nitrospiraceae</taxon>
        <taxon>Nitrospira</taxon>
    </lineage>
</organism>
<dbReference type="SUPFAM" id="SSF53271">
    <property type="entry name" value="PRTase-like"/>
    <property type="match status" value="1"/>
</dbReference>
<dbReference type="PANTHER" id="PTHR47505:SF1">
    <property type="entry name" value="DNA UTILIZATION PROTEIN YHGH"/>
    <property type="match status" value="1"/>
</dbReference>
<dbReference type="CDD" id="cd06223">
    <property type="entry name" value="PRTases_typeI"/>
    <property type="match status" value="1"/>
</dbReference>
<proteinExistence type="inferred from homology"/>
<dbReference type="PANTHER" id="PTHR47505">
    <property type="entry name" value="DNA UTILIZATION PROTEIN YHGH"/>
    <property type="match status" value="1"/>
</dbReference>
<comment type="similarity">
    <text evidence="1">Belongs to the ComF/GntX family.</text>
</comment>
<evidence type="ECO:0000313" key="3">
    <source>
        <dbReference type="EMBL" id="QPD04331.1"/>
    </source>
</evidence>
<accession>A0A7S8FEH5</accession>
<protein>
    <recommendedName>
        <fullName evidence="2">Double zinc ribbon domain-containing protein</fullName>
    </recommendedName>
</protein>
<evidence type="ECO:0000313" key="4">
    <source>
        <dbReference type="Proteomes" id="UP000593737"/>
    </source>
</evidence>
<dbReference type="Gene3D" id="3.40.50.2020">
    <property type="match status" value="1"/>
</dbReference>
<dbReference type="InterPro" id="IPR000836">
    <property type="entry name" value="PRTase_dom"/>
</dbReference>
<dbReference type="Proteomes" id="UP000593737">
    <property type="component" value="Chromosome"/>
</dbReference>
<reference evidence="3 4" key="1">
    <citation type="journal article" date="2020" name="ISME J.">
        <title>Enrichment and physiological characterization of a novel comammox Nitrospira indicates ammonium inhibition of complete nitrification.</title>
        <authorList>
            <person name="Sakoula D."/>
            <person name="Koch H."/>
            <person name="Frank J."/>
            <person name="Jetten M.S.M."/>
            <person name="van Kessel M.A.H.J."/>
            <person name="Lucker S."/>
        </authorList>
    </citation>
    <scope>NUCLEOTIDE SEQUENCE [LARGE SCALE GENOMIC DNA]</scope>
    <source>
        <strain evidence="3">Comreactor17</strain>
    </source>
</reference>
<evidence type="ECO:0000259" key="2">
    <source>
        <dbReference type="Pfam" id="PF18912"/>
    </source>
</evidence>
<feature type="domain" description="Double zinc ribbon" evidence="2">
    <location>
        <begin position="17"/>
        <end position="80"/>
    </location>
</feature>
<dbReference type="InterPro" id="IPR051910">
    <property type="entry name" value="ComF/GntX_DNA_util-trans"/>
</dbReference>
<dbReference type="EMBL" id="CP047423">
    <property type="protein sequence ID" value="QPD04331.1"/>
    <property type="molecule type" value="Genomic_DNA"/>
</dbReference>